<accession>A0ABR9H681</accession>
<comment type="caution">
    <text evidence="2">The sequence shown here is derived from an EMBL/GenBank/DDBJ whole genome shotgun (WGS) entry which is preliminary data.</text>
</comment>
<protein>
    <recommendedName>
        <fullName evidence="1">Glycosyl transferase family 1 domain-containing protein</fullName>
    </recommendedName>
</protein>
<dbReference type="SUPFAM" id="SSF53756">
    <property type="entry name" value="UDP-Glycosyltransferase/glycogen phosphorylase"/>
    <property type="match status" value="1"/>
</dbReference>
<dbReference type="InterPro" id="IPR001296">
    <property type="entry name" value="Glyco_trans_1"/>
</dbReference>
<reference evidence="2 3" key="1">
    <citation type="submission" date="2020-10" db="EMBL/GenBank/DDBJ databases">
        <title>Genomic Encyclopedia of Type Strains, Phase IV (KMG-IV): sequencing the most valuable type-strain genomes for metagenomic binning, comparative biology and taxonomic classification.</title>
        <authorList>
            <person name="Goeker M."/>
        </authorList>
    </citation>
    <scope>NUCLEOTIDE SEQUENCE [LARGE SCALE GENOMIC DNA]</scope>
    <source>
        <strain evidence="2 3">DSM 4194</strain>
    </source>
</reference>
<dbReference type="Pfam" id="PF00534">
    <property type="entry name" value="Glycos_transf_1"/>
    <property type="match status" value="1"/>
</dbReference>
<organism evidence="2 3">
    <name type="scientific">Desulfomicrobium macestii</name>
    <dbReference type="NCBI Taxonomy" id="90731"/>
    <lineage>
        <taxon>Bacteria</taxon>
        <taxon>Pseudomonadati</taxon>
        <taxon>Thermodesulfobacteriota</taxon>
        <taxon>Desulfovibrionia</taxon>
        <taxon>Desulfovibrionales</taxon>
        <taxon>Desulfomicrobiaceae</taxon>
        <taxon>Desulfomicrobium</taxon>
    </lineage>
</organism>
<sequence length="330" mass="35964">MKTWIFYPPLKAMSGGCMVLLQIARQLHVLGRLGGILYWDEPPGGAECAGLPWVRASTAAMAAGDIYVVPEGWPNALVPGLKRGCRTLVYCQNWSYLFHGLEAGVHWRDLPVDFLAVSGPVAWHMEQVLGKRPRIIRPALDTELFHPPASKPGGALRIGFMPRKNKALAEQIRRIFEERNPRVKVEWVPIHGLDRPGVAEALRSCHVFLVTGFPEGCPLPPLEAMACGCMCVGFTGFGGWDYMRQIEPDGYAPHGYVPRDVPWGGNGWWFADGDVLGAALGLERAAQALPRNLDILARTAQTAGAYGSDAQKCEIVAALSESAKSGRTAL</sequence>
<dbReference type="Gene3D" id="3.40.50.2000">
    <property type="entry name" value="Glycogen Phosphorylase B"/>
    <property type="match status" value="1"/>
</dbReference>
<evidence type="ECO:0000313" key="2">
    <source>
        <dbReference type="EMBL" id="MBE1426058.1"/>
    </source>
</evidence>
<proteinExistence type="predicted"/>
<dbReference type="RefSeq" id="WP_225940435.1">
    <property type="nucleotide sequence ID" value="NZ_JADBGG010000021.1"/>
</dbReference>
<keyword evidence="3" id="KW-1185">Reference proteome</keyword>
<feature type="domain" description="Glycosyl transferase family 1" evidence="1">
    <location>
        <begin position="169"/>
        <end position="238"/>
    </location>
</feature>
<gene>
    <name evidence="2" type="ORF">H4684_002719</name>
</gene>
<dbReference type="Proteomes" id="UP000639010">
    <property type="component" value="Unassembled WGS sequence"/>
</dbReference>
<name>A0ABR9H681_9BACT</name>
<evidence type="ECO:0000259" key="1">
    <source>
        <dbReference type="Pfam" id="PF00534"/>
    </source>
</evidence>
<dbReference type="EMBL" id="JADBGG010000021">
    <property type="protein sequence ID" value="MBE1426058.1"/>
    <property type="molecule type" value="Genomic_DNA"/>
</dbReference>
<evidence type="ECO:0000313" key="3">
    <source>
        <dbReference type="Proteomes" id="UP000639010"/>
    </source>
</evidence>